<evidence type="ECO:0000256" key="1">
    <source>
        <dbReference type="ARBA" id="ARBA00004651"/>
    </source>
</evidence>
<dbReference type="GO" id="GO:0007165">
    <property type="term" value="P:signal transduction"/>
    <property type="evidence" value="ECO:0007669"/>
    <property type="project" value="UniProtKB-KW"/>
</dbReference>
<dbReference type="PANTHER" id="PTHR21137:SF35">
    <property type="entry name" value="ODORANT RECEPTOR 19A-RELATED"/>
    <property type="match status" value="1"/>
</dbReference>
<keyword evidence="6 10" id="KW-1133">Transmembrane helix</keyword>
<keyword evidence="2" id="KW-1003">Cell membrane</keyword>
<dbReference type="PANTHER" id="PTHR21137">
    <property type="entry name" value="ODORANT RECEPTOR"/>
    <property type="match status" value="1"/>
</dbReference>
<dbReference type="GO" id="GO:0004984">
    <property type="term" value="F:olfactory receptor activity"/>
    <property type="evidence" value="ECO:0007669"/>
    <property type="project" value="InterPro"/>
</dbReference>
<evidence type="ECO:0000313" key="12">
    <source>
        <dbReference type="Proteomes" id="UP001430953"/>
    </source>
</evidence>
<keyword evidence="7 10" id="KW-0472">Membrane</keyword>
<evidence type="ECO:0000256" key="7">
    <source>
        <dbReference type="ARBA" id="ARBA00023136"/>
    </source>
</evidence>
<feature type="transmembrane region" description="Helical" evidence="10">
    <location>
        <begin position="361"/>
        <end position="386"/>
    </location>
</feature>
<feature type="transmembrane region" description="Helical" evidence="10">
    <location>
        <begin position="34"/>
        <end position="55"/>
    </location>
</feature>
<feature type="transmembrane region" description="Helical" evidence="10">
    <location>
        <begin position="297"/>
        <end position="317"/>
    </location>
</feature>
<sequence length="402" mass="46849">MFVPKSKYYNVNRLLLLICGLWPYQESKFKNIQAAFYVTILLSYIILQLTTFIVAECTINLVTKVLSIVLPMFVCILKHGAFFYNNQKMRHLTNLMWYHWTIIQDEQEVAILEKYTKFSKRFTIYMLHFFVLGMFILIIGHMLPIILDVIEPLNSSRPRHFYILMECFIDEEKYFFWLLLHTIVTISTALMMIISVGTMLMSYTFHACAMFKIASYRIGDAMTETSVETSSLQKDCAICQKIINGVRIHRKAIEFANLIVSDVRKPLFVMLSVGMISLALNLFQVFAALSANNINELFTTFIFVTTQICYLYAGNYAGQIITDHYSKVFNTTYDSRWYTAPLRAQRLLLFIMQRTSKNFSFVLGGIFVISLKGFSTILTRIFIIYIQLYKYARACTRTRTHT</sequence>
<dbReference type="GO" id="GO:0005549">
    <property type="term" value="F:odorant binding"/>
    <property type="evidence" value="ECO:0007669"/>
    <property type="project" value="InterPro"/>
</dbReference>
<dbReference type="AlphaFoldDB" id="A0AAW2GFP2"/>
<evidence type="ECO:0000256" key="4">
    <source>
        <dbReference type="ARBA" id="ARBA00022692"/>
    </source>
</evidence>
<comment type="similarity">
    <text evidence="10">Belongs to the insect chemoreceptor superfamily. Heteromeric odorant receptor channel (TC 1.A.69) family.</text>
</comment>
<keyword evidence="5 10" id="KW-0552">Olfaction</keyword>
<dbReference type="Proteomes" id="UP001430953">
    <property type="component" value="Unassembled WGS sequence"/>
</dbReference>
<reference evidence="11 12" key="1">
    <citation type="submission" date="2023-03" db="EMBL/GenBank/DDBJ databases">
        <title>High recombination rates correlate with genetic variation in Cardiocondyla obscurior ants.</title>
        <authorList>
            <person name="Errbii M."/>
        </authorList>
    </citation>
    <scope>NUCLEOTIDE SEQUENCE [LARGE SCALE GENOMIC DNA]</scope>
    <source>
        <strain evidence="11">Alpha-2009</strain>
        <tissue evidence="11">Whole body</tissue>
    </source>
</reference>
<gene>
    <name evidence="11" type="ORF">PUN28_005049</name>
</gene>
<evidence type="ECO:0000256" key="3">
    <source>
        <dbReference type="ARBA" id="ARBA00022606"/>
    </source>
</evidence>
<protein>
    <recommendedName>
        <fullName evidence="10">Odorant receptor</fullName>
    </recommendedName>
</protein>
<dbReference type="GO" id="GO:0005886">
    <property type="term" value="C:plasma membrane"/>
    <property type="evidence" value="ECO:0007669"/>
    <property type="project" value="UniProtKB-SubCell"/>
</dbReference>
<evidence type="ECO:0000256" key="9">
    <source>
        <dbReference type="ARBA" id="ARBA00023224"/>
    </source>
</evidence>
<keyword evidence="8 10" id="KW-0675">Receptor</keyword>
<feature type="transmembrane region" description="Helical" evidence="10">
    <location>
        <begin position="124"/>
        <end position="147"/>
    </location>
</feature>
<feature type="transmembrane region" description="Helical" evidence="10">
    <location>
        <begin position="174"/>
        <end position="203"/>
    </location>
</feature>
<dbReference type="Pfam" id="PF02949">
    <property type="entry name" value="7tm_6"/>
    <property type="match status" value="1"/>
</dbReference>
<evidence type="ECO:0000256" key="5">
    <source>
        <dbReference type="ARBA" id="ARBA00022725"/>
    </source>
</evidence>
<keyword evidence="9 10" id="KW-0807">Transducer</keyword>
<evidence type="ECO:0000256" key="2">
    <source>
        <dbReference type="ARBA" id="ARBA00022475"/>
    </source>
</evidence>
<evidence type="ECO:0000256" key="10">
    <source>
        <dbReference type="RuleBase" id="RU351113"/>
    </source>
</evidence>
<keyword evidence="3 10" id="KW-0716">Sensory transduction</keyword>
<name>A0AAW2GFP2_9HYME</name>
<dbReference type="EMBL" id="JADYXP020000004">
    <property type="protein sequence ID" value="KAL0126385.1"/>
    <property type="molecule type" value="Genomic_DNA"/>
</dbReference>
<keyword evidence="4 10" id="KW-0812">Transmembrane</keyword>
<feature type="transmembrane region" description="Helical" evidence="10">
    <location>
        <begin position="61"/>
        <end position="84"/>
    </location>
</feature>
<accession>A0AAW2GFP2</accession>
<evidence type="ECO:0000256" key="8">
    <source>
        <dbReference type="ARBA" id="ARBA00023170"/>
    </source>
</evidence>
<evidence type="ECO:0000313" key="11">
    <source>
        <dbReference type="EMBL" id="KAL0126385.1"/>
    </source>
</evidence>
<dbReference type="InterPro" id="IPR004117">
    <property type="entry name" value="7tm6_olfct_rcpt"/>
</dbReference>
<evidence type="ECO:0000256" key="6">
    <source>
        <dbReference type="ARBA" id="ARBA00022989"/>
    </source>
</evidence>
<proteinExistence type="inferred from homology"/>
<keyword evidence="12" id="KW-1185">Reference proteome</keyword>
<feature type="transmembrane region" description="Helical" evidence="10">
    <location>
        <begin position="267"/>
        <end position="291"/>
    </location>
</feature>
<comment type="subcellular location">
    <subcellularLocation>
        <location evidence="1 10">Cell membrane</location>
        <topology evidence="1 10">Multi-pass membrane protein</topology>
    </subcellularLocation>
</comment>
<comment type="caution">
    <text evidence="11">The sequence shown here is derived from an EMBL/GenBank/DDBJ whole genome shotgun (WGS) entry which is preliminary data.</text>
</comment>
<organism evidence="11 12">
    <name type="scientific">Cardiocondyla obscurior</name>
    <dbReference type="NCBI Taxonomy" id="286306"/>
    <lineage>
        <taxon>Eukaryota</taxon>
        <taxon>Metazoa</taxon>
        <taxon>Ecdysozoa</taxon>
        <taxon>Arthropoda</taxon>
        <taxon>Hexapoda</taxon>
        <taxon>Insecta</taxon>
        <taxon>Pterygota</taxon>
        <taxon>Neoptera</taxon>
        <taxon>Endopterygota</taxon>
        <taxon>Hymenoptera</taxon>
        <taxon>Apocrita</taxon>
        <taxon>Aculeata</taxon>
        <taxon>Formicoidea</taxon>
        <taxon>Formicidae</taxon>
        <taxon>Myrmicinae</taxon>
        <taxon>Cardiocondyla</taxon>
    </lineage>
</organism>